<evidence type="ECO:0000256" key="2">
    <source>
        <dbReference type="ARBA" id="ARBA00010961"/>
    </source>
</evidence>
<proteinExistence type="inferred from homology"/>
<dbReference type="Pfam" id="PF00872">
    <property type="entry name" value="Transposase_mut"/>
    <property type="match status" value="1"/>
</dbReference>
<reference evidence="7 8" key="1">
    <citation type="submission" date="2024-09" db="EMBL/GenBank/DDBJ databases">
        <title>The Natural Products Discovery Center: Release of the First 8490 Sequenced Strains for Exploring Actinobacteria Biosynthetic Diversity.</title>
        <authorList>
            <person name="Kalkreuter E."/>
            <person name="Kautsar S.A."/>
            <person name="Yang D."/>
            <person name="Bader C.D."/>
            <person name="Teijaro C.N."/>
            <person name="Fluegel L."/>
            <person name="Davis C.M."/>
            <person name="Simpson J.R."/>
            <person name="Lauterbach L."/>
            <person name="Steele A.D."/>
            <person name="Gui C."/>
            <person name="Meng S."/>
            <person name="Li G."/>
            <person name="Viehrig K."/>
            <person name="Ye F."/>
            <person name="Su P."/>
            <person name="Kiefer A.F."/>
            <person name="Nichols A."/>
            <person name="Cepeda A.J."/>
            <person name="Yan W."/>
            <person name="Fan B."/>
            <person name="Jiang Y."/>
            <person name="Adhikari A."/>
            <person name="Zheng C.-J."/>
            <person name="Schuster L."/>
            <person name="Cowan T.M."/>
            <person name="Smanski M.J."/>
            <person name="Chevrette M.G."/>
            <person name="De Carvalho L.P.S."/>
            <person name="Shen B."/>
        </authorList>
    </citation>
    <scope>NUCLEOTIDE SEQUENCE [LARGE SCALE GENOMIC DNA]</scope>
    <source>
        <strain evidence="7 8">NPDC060353</strain>
    </source>
</reference>
<dbReference type="RefSeq" id="WP_372497717.1">
    <property type="nucleotide sequence ID" value="NZ_JANBBF010000009.1"/>
</dbReference>
<evidence type="ECO:0000256" key="3">
    <source>
        <dbReference type="ARBA" id="ARBA00022578"/>
    </source>
</evidence>
<accession>A0ABW6FX82</accession>
<evidence type="ECO:0000313" key="7">
    <source>
        <dbReference type="EMBL" id="MFD6791803.1"/>
    </source>
</evidence>
<comment type="caution">
    <text evidence="7">The sequence shown here is derived from an EMBL/GenBank/DDBJ whole genome shotgun (WGS) entry which is preliminary data.</text>
</comment>
<keyword evidence="4" id="KW-0238">DNA-binding</keyword>
<dbReference type="InterPro" id="IPR001207">
    <property type="entry name" value="Transposase_mutator"/>
</dbReference>
<name>A0ABW6FX82_9PSEU</name>
<sequence length="89" mass="10237">MPRPYGPNNDDRQPVSAEAASDEFAEAREQRYPAIVRFWRSHWEELTPFLAFPPEVRHTLGGRPRPRPCLAGEDLWRLLRRSPGVGVLS</sequence>
<feature type="region of interest" description="Disordered" evidence="6">
    <location>
        <begin position="1"/>
        <end position="24"/>
    </location>
</feature>
<keyword evidence="3" id="KW-0815">Transposition</keyword>
<keyword evidence="8" id="KW-1185">Reference proteome</keyword>
<gene>
    <name evidence="7" type="ORF">ACFWGY_00515</name>
</gene>
<comment type="similarity">
    <text evidence="2">Belongs to the transposase mutator family.</text>
</comment>
<dbReference type="EMBL" id="JBHXCV010000001">
    <property type="protein sequence ID" value="MFD6791803.1"/>
    <property type="molecule type" value="Genomic_DNA"/>
</dbReference>
<evidence type="ECO:0000256" key="5">
    <source>
        <dbReference type="ARBA" id="ARBA00023172"/>
    </source>
</evidence>
<organism evidence="7 8">
    <name type="scientific">Prauserella salsuginis</name>
    <dbReference type="NCBI Taxonomy" id="387889"/>
    <lineage>
        <taxon>Bacteria</taxon>
        <taxon>Bacillati</taxon>
        <taxon>Actinomycetota</taxon>
        <taxon>Actinomycetes</taxon>
        <taxon>Pseudonocardiales</taxon>
        <taxon>Pseudonocardiaceae</taxon>
        <taxon>Prauserella</taxon>
        <taxon>Prauserella salsuginis group</taxon>
    </lineage>
</organism>
<dbReference type="Proteomes" id="UP001598673">
    <property type="component" value="Unassembled WGS sequence"/>
</dbReference>
<keyword evidence="5" id="KW-0233">DNA recombination</keyword>
<evidence type="ECO:0000256" key="4">
    <source>
        <dbReference type="ARBA" id="ARBA00023125"/>
    </source>
</evidence>
<protein>
    <submittedName>
        <fullName evidence="7">Transposase</fullName>
    </submittedName>
</protein>
<evidence type="ECO:0000313" key="8">
    <source>
        <dbReference type="Proteomes" id="UP001598673"/>
    </source>
</evidence>
<evidence type="ECO:0000256" key="6">
    <source>
        <dbReference type="SAM" id="MobiDB-lite"/>
    </source>
</evidence>
<comment type="function">
    <text evidence="1">Required for the transposition of the insertion element.</text>
</comment>
<evidence type="ECO:0000256" key="1">
    <source>
        <dbReference type="ARBA" id="ARBA00002190"/>
    </source>
</evidence>